<feature type="chain" id="PRO_5044609082" evidence="2">
    <location>
        <begin position="20"/>
        <end position="173"/>
    </location>
</feature>
<reference evidence="4 6" key="1">
    <citation type="submission" date="2019-03" db="EMBL/GenBank/DDBJ databases">
        <title>Diversity of the mouse oral microbiome.</title>
        <authorList>
            <person name="Joseph S."/>
            <person name="Aduse-Opoku J."/>
            <person name="Curtis M."/>
            <person name="Wade W."/>
            <person name="Hashim A."/>
        </authorList>
    </citation>
    <scope>NUCLEOTIDE SEQUENCE [LARGE SCALE GENOMIC DNA]</scope>
    <source>
        <strain evidence="4 6">P2318</strain>
    </source>
</reference>
<organism evidence="5 7">
    <name type="scientific">Bacteroides acidifaciens</name>
    <dbReference type="NCBI Taxonomy" id="85831"/>
    <lineage>
        <taxon>Bacteria</taxon>
        <taxon>Pseudomonadati</taxon>
        <taxon>Bacteroidota</taxon>
        <taxon>Bacteroidia</taxon>
        <taxon>Bacteroidales</taxon>
        <taxon>Bacteroidaceae</taxon>
        <taxon>Bacteroides</taxon>
    </lineage>
</organism>
<reference evidence="3 8" key="3">
    <citation type="journal article" date="2020" name="Microbiome">
        <title>Single-cell genomics of uncultured bacteria reveals dietary fiber responders in the mouse gut microbiota.</title>
        <authorList>
            <person name="Chijiiwa R."/>
            <person name="Hosokawa M."/>
            <person name="Kogawa M."/>
            <person name="Nishikawa Y."/>
            <person name="Ide K."/>
            <person name="Sakanashi C."/>
            <person name="Takahashi K."/>
            <person name="Takeyama H."/>
        </authorList>
    </citation>
    <scope>NUCLEOTIDE SEQUENCE [LARGE SCALE GENOMIC DNA]</scope>
    <source>
        <strain evidence="3">IMSAGC_001</strain>
    </source>
</reference>
<dbReference type="EMBL" id="SPPV01000015">
    <property type="protein sequence ID" value="TFU49880.1"/>
    <property type="molecule type" value="Genomic_DNA"/>
</dbReference>
<keyword evidence="2" id="KW-0732">Signal</keyword>
<dbReference type="EMBL" id="BLLS01000223">
    <property type="protein sequence ID" value="GFH88482.1"/>
    <property type="molecule type" value="Genomic_DNA"/>
</dbReference>
<gene>
    <name evidence="4" type="ORF">E4T97_08520</name>
    <name evidence="5" type="ORF">E5356_08170</name>
    <name evidence="3" type="ORF">IMSAGC001_03925</name>
</gene>
<proteinExistence type="predicted"/>
<dbReference type="RefSeq" id="WP_135037319.1">
    <property type="nucleotide sequence ID" value="NZ_BLLS01000223.1"/>
</dbReference>
<evidence type="ECO:0000313" key="4">
    <source>
        <dbReference type="EMBL" id="TFU49880.1"/>
    </source>
</evidence>
<evidence type="ECO:0000313" key="7">
    <source>
        <dbReference type="Proteomes" id="UP000305751"/>
    </source>
</evidence>
<accession>A0A4S2AVT5</accession>
<feature type="signal peptide" evidence="2">
    <location>
        <begin position="1"/>
        <end position="19"/>
    </location>
</feature>
<evidence type="ECO:0000313" key="5">
    <source>
        <dbReference type="EMBL" id="TGY05395.1"/>
    </source>
</evidence>
<dbReference type="Proteomes" id="UP000298073">
    <property type="component" value="Unassembled WGS sequence"/>
</dbReference>
<reference evidence="5 7" key="2">
    <citation type="submission" date="2019-04" db="EMBL/GenBank/DDBJ databases">
        <title>Microbes associate with the intestines of laboratory mice.</title>
        <authorList>
            <person name="Navarre W."/>
            <person name="Wong E."/>
            <person name="Huang K."/>
            <person name="Tropini C."/>
            <person name="Ng K."/>
            <person name="Yu B."/>
        </authorList>
    </citation>
    <scope>NUCLEOTIDE SEQUENCE [LARGE SCALE GENOMIC DNA]</scope>
    <source>
        <strain evidence="5 7">NM70_E10</strain>
    </source>
</reference>
<name>A0A4S2AVT5_9BACE</name>
<dbReference type="OrthoDB" id="5873496at2"/>
<comment type="caution">
    <text evidence="5">The sequence shown here is derived from an EMBL/GenBank/DDBJ whole genome shotgun (WGS) entry which is preliminary data.</text>
</comment>
<dbReference type="EMBL" id="SRZA01000018">
    <property type="protein sequence ID" value="TGY05395.1"/>
    <property type="molecule type" value="Genomic_DNA"/>
</dbReference>
<feature type="coiled-coil region" evidence="1">
    <location>
        <begin position="126"/>
        <end position="153"/>
    </location>
</feature>
<dbReference type="AlphaFoldDB" id="A0A4S2AVT5"/>
<evidence type="ECO:0000256" key="1">
    <source>
        <dbReference type="SAM" id="Coils"/>
    </source>
</evidence>
<evidence type="ECO:0000256" key="2">
    <source>
        <dbReference type="SAM" id="SignalP"/>
    </source>
</evidence>
<keyword evidence="1" id="KW-0175">Coiled coil</keyword>
<evidence type="ECO:0000313" key="3">
    <source>
        <dbReference type="EMBL" id="GFH88482.1"/>
    </source>
</evidence>
<dbReference type="Proteomes" id="UP000305751">
    <property type="component" value="Unassembled WGS sequence"/>
</dbReference>
<keyword evidence="7" id="KW-1185">Reference proteome</keyword>
<evidence type="ECO:0000313" key="8">
    <source>
        <dbReference type="Proteomes" id="UP000491181"/>
    </source>
</evidence>
<protein>
    <submittedName>
        <fullName evidence="5">Uncharacterized protein</fullName>
    </submittedName>
</protein>
<dbReference type="Proteomes" id="UP000491181">
    <property type="component" value="Unassembled WGS sequence"/>
</dbReference>
<evidence type="ECO:0000313" key="6">
    <source>
        <dbReference type="Proteomes" id="UP000298073"/>
    </source>
</evidence>
<sequence>MKKLLLITVLAILVVAATAQETRKTFCQIVGTGKFLSAKVRVQIDFGQKRSYWNQYKNFMVDETGKRIEFYSMVDAMNYLAKFRWKFEQAYVVTVGGENVYHWLLSKDIVSDDEIREGIITQKDFEDMEKAAMEDKENNNEEVEKKVPLFMRNMKKESDSILDIEEAIRKRYE</sequence>